<protein>
    <submittedName>
        <fullName evidence="3">E3 ubiquitin-protein ligase UHRF1-like</fullName>
    </submittedName>
</protein>
<dbReference type="RefSeq" id="XP_023382628.1">
    <property type="nucleotide sequence ID" value="XM_023526860.1"/>
</dbReference>
<organism evidence="2 3">
    <name type="scientific">Pteropus vampyrus</name>
    <name type="common">Large flying fox</name>
    <dbReference type="NCBI Taxonomy" id="132908"/>
    <lineage>
        <taxon>Eukaryota</taxon>
        <taxon>Metazoa</taxon>
        <taxon>Chordata</taxon>
        <taxon>Craniata</taxon>
        <taxon>Vertebrata</taxon>
        <taxon>Euteleostomi</taxon>
        <taxon>Mammalia</taxon>
        <taxon>Eutheria</taxon>
        <taxon>Laurasiatheria</taxon>
        <taxon>Chiroptera</taxon>
        <taxon>Yinpterochiroptera</taxon>
        <taxon>Pteropodoidea</taxon>
        <taxon>Pteropodidae</taxon>
        <taxon>Pteropodinae</taxon>
        <taxon>Pteropus</taxon>
    </lineage>
</organism>
<evidence type="ECO:0000313" key="2">
    <source>
        <dbReference type="Proteomes" id="UP000515202"/>
    </source>
</evidence>
<reference evidence="3" key="1">
    <citation type="submission" date="2025-08" db="UniProtKB">
        <authorList>
            <consortium name="RefSeq"/>
        </authorList>
    </citation>
    <scope>IDENTIFICATION</scope>
    <source>
        <tissue evidence="3">Kidney</tissue>
    </source>
</reference>
<dbReference type="OrthoDB" id="2270193at2759"/>
<feature type="compositionally biased region" description="Basic and acidic residues" evidence="1">
    <location>
        <begin position="11"/>
        <end position="25"/>
    </location>
</feature>
<feature type="non-terminal residue" evidence="3">
    <location>
        <position position="112"/>
    </location>
</feature>
<dbReference type="Proteomes" id="UP000515202">
    <property type="component" value="Unplaced"/>
</dbReference>
<name>A0A6P6C5J8_PTEVA</name>
<dbReference type="GeneID" id="105310825"/>
<feature type="compositionally biased region" description="Acidic residues" evidence="1">
    <location>
        <begin position="26"/>
        <end position="37"/>
    </location>
</feature>
<dbReference type="AlphaFoldDB" id="A0A6P6C5J8"/>
<proteinExistence type="predicted"/>
<sequence length="112" mass="12373">MQYPEGYLEALAKKEKEKENRKRAAEEEEEEDEDEDFSSPRKGKRKSKPAGGRTGAGSPGRTPKKTKVEPYSLTAQQRGLIREDQSNTKLWADLLKALKDGPVSAPSPNASA</sequence>
<gene>
    <name evidence="3" type="primary">LOC105310825</name>
</gene>
<evidence type="ECO:0000256" key="1">
    <source>
        <dbReference type="SAM" id="MobiDB-lite"/>
    </source>
</evidence>
<keyword evidence="2" id="KW-1185">Reference proteome</keyword>
<feature type="region of interest" description="Disordered" evidence="1">
    <location>
        <begin position="1"/>
        <end position="86"/>
    </location>
</feature>
<dbReference type="KEGG" id="pvp:105310825"/>
<accession>A0A6P6C5J8</accession>
<evidence type="ECO:0000313" key="3">
    <source>
        <dbReference type="RefSeq" id="XP_023382628.1"/>
    </source>
</evidence>